<dbReference type="Gene3D" id="3.30.160.20">
    <property type="match status" value="1"/>
</dbReference>
<proteinExistence type="predicted"/>
<sequence length="113" mass="13213">MVLPMAFINSKHTFEHSLQYPQAQSVFYITLIFVFTMTDHWRRQLNNLLQRSYGVQALQWVQQQHGSQHQGLWEARALIQQIEYGRGMGQTCNEAKEEAAYRAYTALSRHLGI</sequence>
<protein>
    <recommendedName>
        <fullName evidence="2">DRBM domain-containing protein</fullName>
    </recommendedName>
</protein>
<evidence type="ECO:0000313" key="4">
    <source>
        <dbReference type="Proteomes" id="UP001497453"/>
    </source>
</evidence>
<dbReference type="SUPFAM" id="SSF54768">
    <property type="entry name" value="dsRNA-binding domain-like"/>
    <property type="match status" value="1"/>
</dbReference>
<keyword evidence="4" id="KW-1185">Reference proteome</keyword>
<dbReference type="PROSITE" id="PS50137">
    <property type="entry name" value="DS_RBD"/>
    <property type="match status" value="1"/>
</dbReference>
<organism evidence="3 4">
    <name type="scientific">Somion occarium</name>
    <dbReference type="NCBI Taxonomy" id="3059160"/>
    <lineage>
        <taxon>Eukaryota</taxon>
        <taxon>Fungi</taxon>
        <taxon>Dikarya</taxon>
        <taxon>Basidiomycota</taxon>
        <taxon>Agaricomycotina</taxon>
        <taxon>Agaricomycetes</taxon>
        <taxon>Polyporales</taxon>
        <taxon>Cerrenaceae</taxon>
        <taxon>Somion</taxon>
    </lineage>
</organism>
<feature type="domain" description="DRBM" evidence="2">
    <location>
        <begin position="40"/>
        <end position="109"/>
    </location>
</feature>
<reference evidence="4" key="1">
    <citation type="submission" date="2024-04" db="EMBL/GenBank/DDBJ databases">
        <authorList>
            <person name="Shaw F."/>
            <person name="Minotto A."/>
        </authorList>
    </citation>
    <scope>NUCLEOTIDE SEQUENCE [LARGE SCALE GENOMIC DNA]</scope>
</reference>
<evidence type="ECO:0000256" key="1">
    <source>
        <dbReference type="PROSITE-ProRule" id="PRU00266"/>
    </source>
</evidence>
<name>A0ABP1CHW7_9APHY</name>
<evidence type="ECO:0000313" key="3">
    <source>
        <dbReference type="EMBL" id="CAL1694267.1"/>
    </source>
</evidence>
<dbReference type="Proteomes" id="UP001497453">
    <property type="component" value="Chromosome 1"/>
</dbReference>
<evidence type="ECO:0000259" key="2">
    <source>
        <dbReference type="PROSITE" id="PS50137"/>
    </source>
</evidence>
<dbReference type="EMBL" id="OZ037944">
    <property type="protein sequence ID" value="CAL1694267.1"/>
    <property type="molecule type" value="Genomic_DNA"/>
</dbReference>
<keyword evidence="1" id="KW-0694">RNA-binding</keyword>
<dbReference type="InterPro" id="IPR014720">
    <property type="entry name" value="dsRBD_dom"/>
</dbReference>
<accession>A0ABP1CHW7</accession>
<gene>
    <name evidence="3" type="ORF">GFSPODELE1_LOCUS227</name>
</gene>